<gene>
    <name evidence="1" type="ORF">MHBO_005300</name>
</gene>
<name>A0ABV2AKP9_9EUKA</name>
<comment type="caution">
    <text evidence="1">The sequence shown here is derived from an EMBL/GenBank/DDBJ whole genome shotgun (WGS) entry which is preliminary data.</text>
</comment>
<dbReference type="EMBL" id="JBDODL010000464">
    <property type="protein sequence ID" value="MES1919973.1"/>
    <property type="molecule type" value="Genomic_DNA"/>
</dbReference>
<accession>A0ABV2AKP9</accession>
<evidence type="ECO:0000313" key="1">
    <source>
        <dbReference type="EMBL" id="MES1919973.1"/>
    </source>
</evidence>
<sequence>MAEEKLCSCHKNSIRLMLKRPNSSAILSIDSAGLIHYTENGVCRTNSDDITATETSIAPNPITAASFSPTVGFQHYKGNPFRSGWTCQIYFFAQHEGS</sequence>
<proteinExistence type="predicted"/>
<evidence type="ECO:0000313" key="2">
    <source>
        <dbReference type="Proteomes" id="UP001439008"/>
    </source>
</evidence>
<dbReference type="Proteomes" id="UP001439008">
    <property type="component" value="Unassembled WGS sequence"/>
</dbReference>
<protein>
    <submittedName>
        <fullName evidence="1">Uncharacterized protein</fullName>
    </submittedName>
</protein>
<organism evidence="1 2">
    <name type="scientific">Bonamia ostreae</name>
    <dbReference type="NCBI Taxonomy" id="126728"/>
    <lineage>
        <taxon>Eukaryota</taxon>
        <taxon>Sar</taxon>
        <taxon>Rhizaria</taxon>
        <taxon>Endomyxa</taxon>
        <taxon>Ascetosporea</taxon>
        <taxon>Haplosporida</taxon>
        <taxon>Bonamia</taxon>
    </lineage>
</organism>
<reference evidence="1 2" key="1">
    <citation type="journal article" date="2024" name="BMC Biol.">
        <title>Comparative genomics of Ascetosporea gives new insight into the evolutionary basis for animal parasitism in Rhizaria.</title>
        <authorList>
            <person name="Hiltunen Thoren M."/>
            <person name="Onut-Brannstrom I."/>
            <person name="Alfjorden A."/>
            <person name="Peckova H."/>
            <person name="Swords F."/>
            <person name="Hooper C."/>
            <person name="Holzer A.S."/>
            <person name="Bass D."/>
            <person name="Burki F."/>
        </authorList>
    </citation>
    <scope>NUCLEOTIDE SEQUENCE [LARGE SCALE GENOMIC DNA]</scope>
    <source>
        <strain evidence="1">20-A016</strain>
    </source>
</reference>
<keyword evidence="2" id="KW-1185">Reference proteome</keyword>